<proteinExistence type="evidence at transcript level"/>
<dbReference type="GO" id="GO:0030150">
    <property type="term" value="P:protein import into mitochondrial matrix"/>
    <property type="evidence" value="ECO:0007669"/>
    <property type="project" value="TreeGrafter"/>
</dbReference>
<dbReference type="FunFam" id="2.30.22.10:FF:000002">
    <property type="entry name" value="GrpE protein homolog"/>
    <property type="match status" value="1"/>
</dbReference>
<name>C1C1J7_CALCM</name>
<dbReference type="InterPro" id="IPR000740">
    <property type="entry name" value="GrpE"/>
</dbReference>
<dbReference type="CDD" id="cd00446">
    <property type="entry name" value="GrpE"/>
    <property type="match status" value="1"/>
</dbReference>
<dbReference type="PANTHER" id="PTHR21237:SF23">
    <property type="entry name" value="GRPE PROTEIN HOMOLOG, MITOCHONDRIAL"/>
    <property type="match status" value="1"/>
</dbReference>
<protein>
    <submittedName>
        <fullName evidence="6">GrpE protein homolog, mitochondrial</fullName>
    </submittedName>
</protein>
<dbReference type="GO" id="GO:0000774">
    <property type="term" value="F:adenyl-nucleotide exchange factor activity"/>
    <property type="evidence" value="ECO:0007669"/>
    <property type="project" value="InterPro"/>
</dbReference>
<dbReference type="HAMAP" id="MF_01151">
    <property type="entry name" value="GrpE"/>
    <property type="match status" value="1"/>
</dbReference>
<evidence type="ECO:0000256" key="2">
    <source>
        <dbReference type="ARBA" id="ARBA00009054"/>
    </source>
</evidence>
<evidence type="ECO:0000256" key="1">
    <source>
        <dbReference type="ARBA" id="ARBA00004305"/>
    </source>
</evidence>
<dbReference type="SUPFAM" id="SSF51064">
    <property type="entry name" value="Head domain of nucleotide exchange factor GrpE"/>
    <property type="match status" value="1"/>
</dbReference>
<dbReference type="GO" id="GO:0042803">
    <property type="term" value="F:protein homodimerization activity"/>
    <property type="evidence" value="ECO:0007669"/>
    <property type="project" value="InterPro"/>
</dbReference>
<evidence type="ECO:0000256" key="4">
    <source>
        <dbReference type="RuleBase" id="RU004478"/>
    </source>
</evidence>
<accession>C1C1J7</accession>
<comment type="subcellular location">
    <subcellularLocation>
        <location evidence="1">Mitochondrion matrix</location>
    </subcellularLocation>
</comment>
<sequence>MASVLPSLLTKSRLIYPSRSQFIRFSLRFSSTDSTNTESESVSEHPEVIQMSSEIAELKEKNSDLLDKYRRSIAENENMGKRLSKQIDDAKVFGIQSFCKDLLDVSDVLSKAVETLPRDASPDIRDGMMLTESQLLQVFKRHGLVKENPLNEKFDPNKHEAAFQIPAPEGVETNIVLDVQKVGFILQGRTIRPAVVGVSKK</sequence>
<dbReference type="EMBL" id="BT080726">
    <property type="protein sequence ID" value="ACO15150.1"/>
    <property type="molecule type" value="mRNA"/>
</dbReference>
<dbReference type="Gene3D" id="2.30.22.10">
    <property type="entry name" value="Head domain of nucleotide exchange factor GrpE"/>
    <property type="match status" value="1"/>
</dbReference>
<dbReference type="GO" id="GO:0001405">
    <property type="term" value="C:PAM complex, Tim23 associated import motor"/>
    <property type="evidence" value="ECO:0007669"/>
    <property type="project" value="TreeGrafter"/>
</dbReference>
<reference evidence="6" key="1">
    <citation type="submission" date="2009-03" db="EMBL/GenBank/DDBJ databases">
        <title>Caligus clemensi ESTs and full-length cDNAs.</title>
        <authorList>
            <person name="Yasuike M."/>
            <person name="von Schalburg K."/>
            <person name="Cooper G."/>
            <person name="Leong J."/>
            <person name="Jones S.R.M."/>
            <person name="Koop B.F."/>
        </authorList>
    </citation>
    <scope>NUCLEOTIDE SEQUENCE</scope>
    <source>
        <tissue evidence="6">Whole</tissue>
    </source>
</reference>
<evidence type="ECO:0000256" key="3">
    <source>
        <dbReference type="ARBA" id="ARBA00023186"/>
    </source>
</evidence>
<dbReference type="GO" id="GO:0051082">
    <property type="term" value="F:unfolded protein binding"/>
    <property type="evidence" value="ECO:0007669"/>
    <property type="project" value="TreeGrafter"/>
</dbReference>
<feature type="coiled-coil region" evidence="5">
    <location>
        <begin position="48"/>
        <end position="75"/>
    </location>
</feature>
<keyword evidence="5" id="KW-0175">Coiled coil</keyword>
<dbReference type="AlphaFoldDB" id="C1C1J7"/>
<evidence type="ECO:0000313" key="6">
    <source>
        <dbReference type="EMBL" id="ACO15150.1"/>
    </source>
</evidence>
<gene>
    <name evidence="6" type="primary">GRPE</name>
</gene>
<evidence type="ECO:0000256" key="5">
    <source>
        <dbReference type="SAM" id="Coils"/>
    </source>
</evidence>
<dbReference type="GO" id="GO:0051087">
    <property type="term" value="F:protein-folding chaperone binding"/>
    <property type="evidence" value="ECO:0007669"/>
    <property type="project" value="InterPro"/>
</dbReference>
<dbReference type="Pfam" id="PF01025">
    <property type="entry name" value="GrpE"/>
    <property type="match status" value="1"/>
</dbReference>
<dbReference type="SUPFAM" id="SSF58014">
    <property type="entry name" value="Coiled-coil domain of nucleotide exchange factor GrpE"/>
    <property type="match status" value="1"/>
</dbReference>
<comment type="similarity">
    <text evidence="2 4">Belongs to the GrpE family.</text>
</comment>
<dbReference type="Gene3D" id="3.90.20.20">
    <property type="match status" value="1"/>
</dbReference>
<dbReference type="PRINTS" id="PR00773">
    <property type="entry name" value="GRPEPROTEIN"/>
</dbReference>
<keyword evidence="3" id="KW-0143">Chaperone</keyword>
<dbReference type="GO" id="GO:0006457">
    <property type="term" value="P:protein folding"/>
    <property type="evidence" value="ECO:0007669"/>
    <property type="project" value="InterPro"/>
</dbReference>
<dbReference type="InterPro" id="IPR013805">
    <property type="entry name" value="GrpE_CC"/>
</dbReference>
<organism evidence="6">
    <name type="scientific">Caligus clemensi</name>
    <name type="common">Sea louse</name>
    <dbReference type="NCBI Taxonomy" id="344056"/>
    <lineage>
        <taxon>Eukaryota</taxon>
        <taxon>Metazoa</taxon>
        <taxon>Ecdysozoa</taxon>
        <taxon>Arthropoda</taxon>
        <taxon>Crustacea</taxon>
        <taxon>Multicrustacea</taxon>
        <taxon>Hexanauplia</taxon>
        <taxon>Copepoda</taxon>
        <taxon>Siphonostomatoida</taxon>
        <taxon>Caligidae</taxon>
        <taxon>Caligus</taxon>
    </lineage>
</organism>
<dbReference type="InterPro" id="IPR009012">
    <property type="entry name" value="GrpE_head"/>
</dbReference>
<dbReference type="PANTHER" id="PTHR21237">
    <property type="entry name" value="GRPE PROTEIN"/>
    <property type="match status" value="1"/>
</dbReference>